<evidence type="ECO:0000256" key="3">
    <source>
        <dbReference type="PROSITE-ProRule" id="PRU00708"/>
    </source>
</evidence>
<evidence type="ECO:0000256" key="1">
    <source>
        <dbReference type="ARBA" id="ARBA00006643"/>
    </source>
</evidence>
<dbReference type="InterPro" id="IPR032867">
    <property type="entry name" value="DYW_dom"/>
</dbReference>
<dbReference type="GO" id="GO:0008270">
    <property type="term" value="F:zinc ion binding"/>
    <property type="evidence" value="ECO:0007669"/>
    <property type="project" value="InterPro"/>
</dbReference>
<dbReference type="OrthoDB" id="428658at2759"/>
<dbReference type="NCBIfam" id="TIGR00756">
    <property type="entry name" value="PPR"/>
    <property type="match status" value="4"/>
</dbReference>
<evidence type="ECO:0000313" key="6">
    <source>
        <dbReference type="Proteomes" id="UP000242715"/>
    </source>
</evidence>
<protein>
    <recommendedName>
        <fullName evidence="4">DYW domain-containing protein</fullName>
    </recommendedName>
</protein>
<dbReference type="EMBL" id="DF973238">
    <property type="protein sequence ID" value="GAU21806.1"/>
    <property type="molecule type" value="Genomic_DNA"/>
</dbReference>
<dbReference type="Pfam" id="PF01535">
    <property type="entry name" value="PPR"/>
    <property type="match status" value="6"/>
</dbReference>
<dbReference type="FunFam" id="1.25.40.10:FF:000344">
    <property type="entry name" value="Pentatricopeptide repeat-containing protein"/>
    <property type="match status" value="1"/>
</dbReference>
<name>A0A2Z6LSP7_TRISU</name>
<dbReference type="PROSITE" id="PS51375">
    <property type="entry name" value="PPR"/>
    <property type="match status" value="4"/>
</dbReference>
<dbReference type="FunFam" id="1.25.40.10:FF:000285">
    <property type="entry name" value="Pentatricopeptide repeat-containing protein, chloroplastic"/>
    <property type="match status" value="1"/>
</dbReference>
<dbReference type="PANTHER" id="PTHR47926:SF347">
    <property type="entry name" value="PENTATRICOPEPTIDE REPEAT-CONTAINING PROTEIN"/>
    <property type="match status" value="1"/>
</dbReference>
<gene>
    <name evidence="5" type="ORF">TSUD_176510</name>
</gene>
<sequence>MVAHSLPTNIPSHLGLRLLRAALNVGDFKRAHQLFANISQPDSTTCSTLISALTTHGRPNEAIKVYASLRACGIKPHSSVFLAVAKACAVSGDALRVKEIHDDATRLGVMSDVFIGNALIHAYGKCKCVEGARRVFDDLVVRDVVTWTSLSSCYVNCGFPRKGLSVFREMGWSGVKPNPVTLSSILPACSELKDLKSGKEIHGFAVRHGMVENVFVCSALVSLYAKCLSVREAQSVFDLMPHRDVVSWNGVLTAYFTNKEYEKGLSLFTQMSRDGVKADEATWNAVIGGCMENGRIEEAVEMLRKMQNMGFKPNEITINTDYVLQDIDQEEKAESLCNHSEKLAVAFGILNLNGQSTIRVFKNLRICGDCHTAIKYMSKVVGVMIVVRDSLRFHHFKNGNCSCKDLWSLLSDIIQAHGAHHLKELCSVLVLVSWQAAKTLAGTDI</sequence>
<feature type="repeat" description="PPR" evidence="3">
    <location>
        <begin position="42"/>
        <end position="76"/>
    </location>
</feature>
<keyword evidence="6" id="KW-1185">Reference proteome</keyword>
<evidence type="ECO:0000259" key="4">
    <source>
        <dbReference type="Pfam" id="PF14432"/>
    </source>
</evidence>
<dbReference type="GO" id="GO:0003723">
    <property type="term" value="F:RNA binding"/>
    <property type="evidence" value="ECO:0007669"/>
    <property type="project" value="InterPro"/>
</dbReference>
<dbReference type="PANTHER" id="PTHR47926">
    <property type="entry name" value="PENTATRICOPEPTIDE REPEAT-CONTAINING PROTEIN"/>
    <property type="match status" value="1"/>
</dbReference>
<dbReference type="AlphaFoldDB" id="A0A2Z6LSP7"/>
<dbReference type="GO" id="GO:0009451">
    <property type="term" value="P:RNA modification"/>
    <property type="evidence" value="ECO:0007669"/>
    <property type="project" value="InterPro"/>
</dbReference>
<evidence type="ECO:0000313" key="5">
    <source>
        <dbReference type="EMBL" id="GAU21806.1"/>
    </source>
</evidence>
<feature type="repeat" description="PPR" evidence="3">
    <location>
        <begin position="279"/>
        <end position="313"/>
    </location>
</feature>
<reference evidence="6" key="1">
    <citation type="journal article" date="2017" name="Front. Plant Sci.">
        <title>Climate Clever Clovers: New Paradigm to Reduce the Environmental Footprint of Ruminants by Breeding Low Methanogenic Forages Utilizing Haplotype Variation.</title>
        <authorList>
            <person name="Kaur P."/>
            <person name="Appels R."/>
            <person name="Bayer P.E."/>
            <person name="Keeble-Gagnere G."/>
            <person name="Wang J."/>
            <person name="Hirakawa H."/>
            <person name="Shirasawa K."/>
            <person name="Vercoe P."/>
            <person name="Stefanova K."/>
            <person name="Durmic Z."/>
            <person name="Nichols P."/>
            <person name="Revell C."/>
            <person name="Isobe S.N."/>
            <person name="Edwards D."/>
            <person name="Erskine W."/>
        </authorList>
    </citation>
    <scope>NUCLEOTIDE SEQUENCE [LARGE SCALE GENOMIC DNA]</scope>
    <source>
        <strain evidence="6">cv. Daliak</strain>
    </source>
</reference>
<keyword evidence="2" id="KW-0677">Repeat</keyword>
<proteinExistence type="inferred from homology"/>
<dbReference type="Gene3D" id="1.25.40.10">
    <property type="entry name" value="Tetratricopeptide repeat domain"/>
    <property type="match status" value="3"/>
</dbReference>
<accession>A0A2Z6LSP7</accession>
<evidence type="ECO:0000256" key="2">
    <source>
        <dbReference type="ARBA" id="ARBA00022737"/>
    </source>
</evidence>
<feature type="domain" description="DYW" evidence="4">
    <location>
        <begin position="319"/>
        <end position="407"/>
    </location>
</feature>
<feature type="repeat" description="PPR" evidence="3">
    <location>
        <begin position="244"/>
        <end position="278"/>
    </location>
</feature>
<dbReference type="Proteomes" id="UP000242715">
    <property type="component" value="Unassembled WGS sequence"/>
</dbReference>
<dbReference type="InterPro" id="IPR046960">
    <property type="entry name" value="PPR_At4g14850-like_plant"/>
</dbReference>
<dbReference type="InterPro" id="IPR002885">
    <property type="entry name" value="PPR_rpt"/>
</dbReference>
<organism evidence="5 6">
    <name type="scientific">Trifolium subterraneum</name>
    <name type="common">Subterranean clover</name>
    <dbReference type="NCBI Taxonomy" id="3900"/>
    <lineage>
        <taxon>Eukaryota</taxon>
        <taxon>Viridiplantae</taxon>
        <taxon>Streptophyta</taxon>
        <taxon>Embryophyta</taxon>
        <taxon>Tracheophyta</taxon>
        <taxon>Spermatophyta</taxon>
        <taxon>Magnoliopsida</taxon>
        <taxon>eudicotyledons</taxon>
        <taxon>Gunneridae</taxon>
        <taxon>Pentapetalae</taxon>
        <taxon>rosids</taxon>
        <taxon>fabids</taxon>
        <taxon>Fabales</taxon>
        <taxon>Fabaceae</taxon>
        <taxon>Papilionoideae</taxon>
        <taxon>50 kb inversion clade</taxon>
        <taxon>NPAAA clade</taxon>
        <taxon>Hologalegina</taxon>
        <taxon>IRL clade</taxon>
        <taxon>Trifolieae</taxon>
        <taxon>Trifolium</taxon>
    </lineage>
</organism>
<feature type="repeat" description="PPR" evidence="3">
    <location>
        <begin position="143"/>
        <end position="177"/>
    </location>
</feature>
<dbReference type="Pfam" id="PF14432">
    <property type="entry name" value="DYW_deaminase"/>
    <property type="match status" value="1"/>
</dbReference>
<dbReference type="InterPro" id="IPR011990">
    <property type="entry name" value="TPR-like_helical_dom_sf"/>
</dbReference>
<comment type="similarity">
    <text evidence="1">Belongs to the PPR family. PCMP-H subfamily.</text>
</comment>